<dbReference type="AlphaFoldDB" id="A0A8X6YAP0"/>
<organism evidence="1 2">
    <name type="scientific">Trichonephila inaurata madagascariensis</name>
    <dbReference type="NCBI Taxonomy" id="2747483"/>
    <lineage>
        <taxon>Eukaryota</taxon>
        <taxon>Metazoa</taxon>
        <taxon>Ecdysozoa</taxon>
        <taxon>Arthropoda</taxon>
        <taxon>Chelicerata</taxon>
        <taxon>Arachnida</taxon>
        <taxon>Araneae</taxon>
        <taxon>Araneomorphae</taxon>
        <taxon>Entelegynae</taxon>
        <taxon>Araneoidea</taxon>
        <taxon>Nephilidae</taxon>
        <taxon>Trichonephila</taxon>
        <taxon>Trichonephila inaurata</taxon>
    </lineage>
</organism>
<dbReference type="EMBL" id="BMAV01016827">
    <property type="protein sequence ID" value="GFY67959.1"/>
    <property type="molecule type" value="Genomic_DNA"/>
</dbReference>
<protein>
    <submittedName>
        <fullName evidence="1">Uncharacterized protein</fullName>
    </submittedName>
</protein>
<gene>
    <name evidence="1" type="ORF">TNIN_305421</name>
</gene>
<proteinExistence type="predicted"/>
<dbReference type="OrthoDB" id="5967017at2759"/>
<evidence type="ECO:0000313" key="1">
    <source>
        <dbReference type="EMBL" id="GFY67959.1"/>
    </source>
</evidence>
<accession>A0A8X6YAP0</accession>
<reference evidence="1" key="1">
    <citation type="submission" date="2020-08" db="EMBL/GenBank/DDBJ databases">
        <title>Multicomponent nature underlies the extraordinary mechanical properties of spider dragline silk.</title>
        <authorList>
            <person name="Kono N."/>
            <person name="Nakamura H."/>
            <person name="Mori M."/>
            <person name="Yoshida Y."/>
            <person name="Ohtoshi R."/>
            <person name="Malay A.D."/>
            <person name="Moran D.A.P."/>
            <person name="Tomita M."/>
            <person name="Numata K."/>
            <person name="Arakawa K."/>
        </authorList>
    </citation>
    <scope>NUCLEOTIDE SEQUENCE</scope>
</reference>
<dbReference type="Proteomes" id="UP000886998">
    <property type="component" value="Unassembled WGS sequence"/>
</dbReference>
<keyword evidence="2" id="KW-1185">Reference proteome</keyword>
<name>A0A8X6YAP0_9ARAC</name>
<sequence length="78" mass="9018">MQKCWRSDREKEDNKLDVPTFSSLCDMLETKLKALESLGCSKKKFADFLEPLVESFLPAWEKSRVSKDNDDSTSQRSL</sequence>
<evidence type="ECO:0000313" key="2">
    <source>
        <dbReference type="Proteomes" id="UP000886998"/>
    </source>
</evidence>
<comment type="caution">
    <text evidence="1">The sequence shown here is derived from an EMBL/GenBank/DDBJ whole genome shotgun (WGS) entry which is preliminary data.</text>
</comment>